<dbReference type="SUPFAM" id="SSF46785">
    <property type="entry name" value="Winged helix' DNA-binding domain"/>
    <property type="match status" value="1"/>
</dbReference>
<dbReference type="SMART" id="SM00345">
    <property type="entry name" value="HTH_GNTR"/>
    <property type="match status" value="1"/>
</dbReference>
<evidence type="ECO:0000256" key="1">
    <source>
        <dbReference type="ARBA" id="ARBA00023015"/>
    </source>
</evidence>
<dbReference type="Proteomes" id="UP000009010">
    <property type="component" value="Chromosome"/>
</dbReference>
<evidence type="ECO:0000313" key="6">
    <source>
        <dbReference type="Proteomes" id="UP000009010"/>
    </source>
</evidence>
<dbReference type="PANTHER" id="PTHR43537">
    <property type="entry name" value="TRANSCRIPTIONAL REGULATOR, GNTR FAMILY"/>
    <property type="match status" value="1"/>
</dbReference>
<dbReference type="AlphaFoldDB" id="H2IPW8"/>
<dbReference type="Pfam" id="PF07729">
    <property type="entry name" value="FCD"/>
    <property type="match status" value="1"/>
</dbReference>
<dbReference type="KEGG" id="raq:Rahaq2_1406"/>
<dbReference type="PROSITE" id="PS50949">
    <property type="entry name" value="HTH_GNTR"/>
    <property type="match status" value="1"/>
</dbReference>
<dbReference type="Gene3D" id="1.10.10.10">
    <property type="entry name" value="Winged helix-like DNA-binding domain superfamily/Winged helix DNA-binding domain"/>
    <property type="match status" value="1"/>
</dbReference>
<evidence type="ECO:0000259" key="4">
    <source>
        <dbReference type="PROSITE" id="PS50949"/>
    </source>
</evidence>
<keyword evidence="2" id="KW-0238">DNA-binding</keyword>
<dbReference type="InterPro" id="IPR011711">
    <property type="entry name" value="GntR_C"/>
</dbReference>
<dbReference type="InterPro" id="IPR000524">
    <property type="entry name" value="Tscrpt_reg_HTH_GntR"/>
</dbReference>
<dbReference type="Gene3D" id="1.20.120.530">
    <property type="entry name" value="GntR ligand-binding domain-like"/>
    <property type="match status" value="1"/>
</dbReference>
<proteinExistence type="predicted"/>
<dbReference type="PATRIC" id="fig|745277.3.peg.1346"/>
<dbReference type="InterPro" id="IPR008920">
    <property type="entry name" value="TF_FadR/GntR_C"/>
</dbReference>
<dbReference type="InterPro" id="IPR036390">
    <property type="entry name" value="WH_DNA-bd_sf"/>
</dbReference>
<name>H2IPW8_RAHAC</name>
<evidence type="ECO:0000313" key="5">
    <source>
        <dbReference type="EMBL" id="AEX51285.1"/>
    </source>
</evidence>
<gene>
    <name evidence="5" type="ordered locus">Rahaq2_1406</name>
</gene>
<dbReference type="GO" id="GO:0003700">
    <property type="term" value="F:DNA-binding transcription factor activity"/>
    <property type="evidence" value="ECO:0007669"/>
    <property type="project" value="InterPro"/>
</dbReference>
<dbReference type="Pfam" id="PF00392">
    <property type="entry name" value="GntR"/>
    <property type="match status" value="1"/>
</dbReference>
<dbReference type="PRINTS" id="PR00035">
    <property type="entry name" value="HTHGNTR"/>
</dbReference>
<feature type="domain" description="HTH gntR-type" evidence="4">
    <location>
        <begin position="74"/>
        <end position="142"/>
    </location>
</feature>
<dbReference type="eggNOG" id="COG2186">
    <property type="taxonomic scope" value="Bacteria"/>
</dbReference>
<evidence type="ECO:0000256" key="2">
    <source>
        <dbReference type="ARBA" id="ARBA00023125"/>
    </source>
</evidence>
<dbReference type="SMART" id="SM00895">
    <property type="entry name" value="FCD"/>
    <property type="match status" value="1"/>
</dbReference>
<reference evidence="5 6" key="1">
    <citation type="journal article" date="2012" name="J. Bacteriol.">
        <title>Complete Genome Sequence of Rahnella aquatilis CIP 78.65.</title>
        <authorList>
            <person name="Martinez R.J."/>
            <person name="Bruce D."/>
            <person name="Detter C."/>
            <person name="Goodwin L.A."/>
            <person name="Han J."/>
            <person name="Han C.S."/>
            <person name="Held B."/>
            <person name="Land M.L."/>
            <person name="Mikhailova N."/>
            <person name="Nolan M."/>
            <person name="Pennacchio L."/>
            <person name="Pitluck S."/>
            <person name="Tapia R."/>
            <person name="Woyke T."/>
            <person name="Sobecky P.A."/>
        </authorList>
    </citation>
    <scope>NUCLEOTIDE SEQUENCE [LARGE SCALE GENOMIC DNA]</scope>
    <source>
        <strain evidence="6">ATCC 33071 / DSM 4594 / JCM 1683 / NBRC 105701 / NCIMB 13365 / CIP 78.65</strain>
    </source>
</reference>
<dbReference type="STRING" id="745277.Rahaq2_1406"/>
<keyword evidence="1" id="KW-0805">Transcription regulation</keyword>
<reference evidence="6" key="2">
    <citation type="submission" date="2012-01" db="EMBL/GenBank/DDBJ databases">
        <title>Complete sequence of chromosome of Rahnella aquatilis CIP 78.65.</title>
        <authorList>
            <person name="Lucas S."/>
            <person name="Han J."/>
            <person name="Lapidus A."/>
            <person name="Cheng J.-F."/>
            <person name="Goodwin L."/>
            <person name="Pitluck S."/>
            <person name="Peters L."/>
            <person name="Ovchinnikova G."/>
            <person name="Held B."/>
            <person name="Detter J.C."/>
            <person name="Han C."/>
            <person name="Tapia R."/>
            <person name="Land M."/>
            <person name="Hauser L."/>
            <person name="Kyrpides N."/>
            <person name="Ivanova N."/>
            <person name="Pagani I."/>
            <person name="Sobecky P."/>
            <person name="Martinez R."/>
            <person name="Woyke T."/>
        </authorList>
    </citation>
    <scope>NUCLEOTIDE SEQUENCE [LARGE SCALE GENOMIC DNA]</scope>
    <source>
        <strain evidence="6">ATCC 33071 / DSM 4594 / JCM 1683 / NBRC 105701 / NCIMB 13365 / CIP 78.65</strain>
    </source>
</reference>
<keyword evidence="6" id="KW-1185">Reference proteome</keyword>
<dbReference type="CDD" id="cd07377">
    <property type="entry name" value="WHTH_GntR"/>
    <property type="match status" value="1"/>
</dbReference>
<sequence length="316" mass="35703">MFRSGIERDNAIYCYVAGQLYELAGPILIGPSVFPSRPFPFCRHVIIFSLISDIRTINQVSDQLRLCQRKGQKMRLYQEIGGHLRRDIHAGKYAPGDRLPPERDIAESYSVSRSVVREALIMLELEKVVDVRKGSGVYVLPQPQNSPPEDADSGYGPFELLQARQLLESEVAAFAAMQATKTDILQMRDAIDAQRECIARGVSDDAEDQRFHALLAQASQNSVLVKLVDDLWLIRQRSSMWQGIHQHVGDKNYSQIWLQDHQTILQAVLRRDPKAAKQAMWQHLENVKDMLLQVSDADDPSFDGFLFSSVPSGLND</sequence>
<keyword evidence="3" id="KW-0804">Transcription</keyword>
<dbReference type="SUPFAM" id="SSF48008">
    <property type="entry name" value="GntR ligand-binding domain-like"/>
    <property type="match status" value="1"/>
</dbReference>
<dbReference type="EMBL" id="CP003244">
    <property type="protein sequence ID" value="AEX51285.1"/>
    <property type="molecule type" value="Genomic_DNA"/>
</dbReference>
<dbReference type="InterPro" id="IPR036388">
    <property type="entry name" value="WH-like_DNA-bd_sf"/>
</dbReference>
<protein>
    <submittedName>
        <fullName evidence="5">Transcriptional regulator</fullName>
    </submittedName>
</protein>
<dbReference type="PANTHER" id="PTHR43537:SF5">
    <property type="entry name" value="UXU OPERON TRANSCRIPTIONAL REGULATOR"/>
    <property type="match status" value="1"/>
</dbReference>
<evidence type="ECO:0000256" key="3">
    <source>
        <dbReference type="ARBA" id="ARBA00023163"/>
    </source>
</evidence>
<dbReference type="HOGENOM" id="CLU_017584_9_5_6"/>
<accession>H2IPW8</accession>
<dbReference type="GO" id="GO:0003677">
    <property type="term" value="F:DNA binding"/>
    <property type="evidence" value="ECO:0007669"/>
    <property type="project" value="UniProtKB-KW"/>
</dbReference>
<organism evidence="5 6">
    <name type="scientific">Rahnella aquatilis (strain ATCC 33071 / DSM 4594 / JCM 1683 / NBRC 105701 / NCIMB 13365 / CIP 78.65)</name>
    <dbReference type="NCBI Taxonomy" id="745277"/>
    <lineage>
        <taxon>Bacteria</taxon>
        <taxon>Pseudomonadati</taxon>
        <taxon>Pseudomonadota</taxon>
        <taxon>Gammaproteobacteria</taxon>
        <taxon>Enterobacterales</taxon>
        <taxon>Yersiniaceae</taxon>
        <taxon>Rahnella</taxon>
    </lineage>
</organism>